<dbReference type="AlphaFoldDB" id="A0A832GQ25"/>
<comment type="caution">
    <text evidence="1">The sequence shown here is derived from an EMBL/GenBank/DDBJ whole genome shotgun (WGS) entry which is preliminary data.</text>
</comment>
<accession>A0A832GQ25</accession>
<proteinExistence type="predicted"/>
<dbReference type="EMBL" id="DSZU01000056">
    <property type="protein sequence ID" value="HGV55109.1"/>
    <property type="molecule type" value="Genomic_DNA"/>
</dbReference>
<evidence type="ECO:0000313" key="1">
    <source>
        <dbReference type="EMBL" id="HGV55109.1"/>
    </source>
</evidence>
<protein>
    <submittedName>
        <fullName evidence="1">Uncharacterized protein</fullName>
    </submittedName>
</protein>
<gene>
    <name evidence="1" type="ORF">ENT73_03350</name>
</gene>
<reference evidence="1" key="1">
    <citation type="journal article" date="2020" name="mSystems">
        <title>Genome- and Community-Level Interaction Insights into Carbon Utilization and Element Cycling Functions of Hydrothermarchaeota in Hydrothermal Sediment.</title>
        <authorList>
            <person name="Zhou Z."/>
            <person name="Liu Y."/>
            <person name="Xu W."/>
            <person name="Pan J."/>
            <person name="Luo Z.H."/>
            <person name="Li M."/>
        </authorList>
    </citation>
    <scope>NUCLEOTIDE SEQUENCE [LARGE SCALE GENOMIC DNA]</scope>
    <source>
        <strain evidence="1">SpSt-605</strain>
    </source>
</reference>
<sequence length="260" mass="31029">MTCALLYPQNLFYPLKSLRALDFVDKVFVFEFFDTSTYLQKFFPELQEKIGYISLRADEKLKLRDLPNILTNLQLFGEYIRTPENLSYYYLYQDLFEETFSIKIRERDSSEEIKRAFLILLLAENLDANLLEVEKALISFEEKWENFFQRNILFEDQFYENLAIKEWVSGPENLWNLKRRVDALKRIIPLFCWENVSFLDTLLITEAELIWEMKEEALILSETELSKGIYLLKTNKSLNKNLGLPEEENFPKFVQILAVF</sequence>
<name>A0A832GQ25_9BACT</name>
<organism evidence="1">
    <name type="scientific">Caldimicrobium thiodismutans</name>
    <dbReference type="NCBI Taxonomy" id="1653476"/>
    <lineage>
        <taxon>Bacteria</taxon>
        <taxon>Pseudomonadati</taxon>
        <taxon>Thermodesulfobacteriota</taxon>
        <taxon>Thermodesulfobacteria</taxon>
        <taxon>Thermodesulfobacteriales</taxon>
        <taxon>Thermodesulfobacteriaceae</taxon>
        <taxon>Caldimicrobium</taxon>
    </lineage>
</organism>